<evidence type="ECO:0000313" key="3">
    <source>
        <dbReference type="EMBL" id="ACM21743.1"/>
    </source>
</evidence>
<organism evidence="3 4">
    <name type="scientific">Geotalea daltonii (strain DSM 22248 / JCM 15807 / FRC-32)</name>
    <name type="common">Geobacter daltonii</name>
    <dbReference type="NCBI Taxonomy" id="316067"/>
    <lineage>
        <taxon>Bacteria</taxon>
        <taxon>Pseudomonadati</taxon>
        <taxon>Thermodesulfobacteriota</taxon>
        <taxon>Desulfuromonadia</taxon>
        <taxon>Geobacterales</taxon>
        <taxon>Geobacteraceae</taxon>
        <taxon>Geotalea</taxon>
    </lineage>
</organism>
<dbReference type="InterPro" id="IPR001789">
    <property type="entry name" value="Sig_transdc_resp-reg_receiver"/>
</dbReference>
<dbReference type="PROSITE" id="PS50110">
    <property type="entry name" value="RESPONSE_REGULATORY"/>
    <property type="match status" value="1"/>
</dbReference>
<dbReference type="AlphaFoldDB" id="B9M5I4"/>
<dbReference type="RefSeq" id="WP_012648471.1">
    <property type="nucleotide sequence ID" value="NC_011979.1"/>
</dbReference>
<dbReference type="eggNOG" id="COG2204">
    <property type="taxonomic scope" value="Bacteria"/>
</dbReference>
<dbReference type="CDD" id="cd00156">
    <property type="entry name" value="REC"/>
    <property type="match status" value="1"/>
</dbReference>
<reference evidence="3 4" key="1">
    <citation type="submission" date="2009-01" db="EMBL/GenBank/DDBJ databases">
        <title>Complete sequence of Geobacter sp. FRC-32.</title>
        <authorList>
            <consortium name="US DOE Joint Genome Institute"/>
            <person name="Lucas S."/>
            <person name="Copeland A."/>
            <person name="Lapidus A."/>
            <person name="Glavina del Rio T."/>
            <person name="Dalin E."/>
            <person name="Tice H."/>
            <person name="Bruce D."/>
            <person name="Goodwin L."/>
            <person name="Pitluck S."/>
            <person name="Saunders E."/>
            <person name="Brettin T."/>
            <person name="Detter J.C."/>
            <person name="Han C."/>
            <person name="Larimer F."/>
            <person name="Land M."/>
            <person name="Hauser L."/>
            <person name="Kyrpides N."/>
            <person name="Ovchinnikova G."/>
            <person name="Kostka J."/>
            <person name="Richardson P."/>
        </authorList>
    </citation>
    <scope>NUCLEOTIDE SEQUENCE [LARGE SCALE GENOMIC DNA]</scope>
    <source>
        <strain evidence="4">DSM 22248 / JCM 15807 / FRC-32</strain>
    </source>
</reference>
<dbReference type="EMBL" id="CP001390">
    <property type="protein sequence ID" value="ACM21743.1"/>
    <property type="molecule type" value="Genomic_DNA"/>
</dbReference>
<comment type="caution">
    <text evidence="1">Lacks conserved residue(s) required for the propagation of feature annotation.</text>
</comment>
<dbReference type="Proteomes" id="UP000007721">
    <property type="component" value="Chromosome"/>
</dbReference>
<evidence type="ECO:0000259" key="2">
    <source>
        <dbReference type="PROSITE" id="PS50110"/>
    </source>
</evidence>
<dbReference type="OrthoDB" id="5405544at2"/>
<feature type="domain" description="Response regulatory" evidence="2">
    <location>
        <begin position="5"/>
        <end position="120"/>
    </location>
</feature>
<dbReference type="Pfam" id="PF00072">
    <property type="entry name" value="Response_reg"/>
    <property type="match status" value="1"/>
</dbReference>
<dbReference type="InterPro" id="IPR011006">
    <property type="entry name" value="CheY-like_superfamily"/>
</dbReference>
<protein>
    <submittedName>
        <fullName evidence="3">Response receiver</fullName>
    </submittedName>
</protein>
<gene>
    <name evidence="3" type="ordered locus">Geob_3400</name>
</gene>
<dbReference type="KEGG" id="geo:Geob_3400"/>
<name>B9M5I4_GEODF</name>
<dbReference type="STRING" id="316067.Geob_3400"/>
<sequence length="133" mass="15146">MNEREILIADRDSEFRNQIAEYFRQAGYQVETTDSAIHAFCSILEKHIPVILLGDDFDGKLASADLVPLLKKCNRQLAIIVVSDEMPLSMARKIRQEGIFYHAFKPAGPADREELHQAVRCALKKTFARSRID</sequence>
<dbReference type="GO" id="GO:0000160">
    <property type="term" value="P:phosphorelay signal transduction system"/>
    <property type="evidence" value="ECO:0007669"/>
    <property type="project" value="InterPro"/>
</dbReference>
<keyword evidence="4" id="KW-1185">Reference proteome</keyword>
<dbReference type="Gene3D" id="3.40.50.2300">
    <property type="match status" value="1"/>
</dbReference>
<evidence type="ECO:0000313" key="4">
    <source>
        <dbReference type="Proteomes" id="UP000007721"/>
    </source>
</evidence>
<proteinExistence type="predicted"/>
<dbReference type="SUPFAM" id="SSF52172">
    <property type="entry name" value="CheY-like"/>
    <property type="match status" value="1"/>
</dbReference>
<accession>B9M5I4</accession>
<dbReference type="HOGENOM" id="CLU_1903696_0_0_7"/>
<evidence type="ECO:0000256" key="1">
    <source>
        <dbReference type="PROSITE-ProRule" id="PRU00169"/>
    </source>
</evidence>